<reference evidence="4" key="1">
    <citation type="submission" date="2022-12" db="EMBL/GenBank/DDBJ databases">
        <title>Paraconexibacter alkalitolerans sp. nov. and Baekduia alba sp. nov., isolated from soil and emended description of the genera Paraconexibacter (Chun et al., 2020) and Baekduia (An et al., 2020).</title>
        <authorList>
            <person name="Vieira S."/>
            <person name="Huber K.J."/>
            <person name="Geppert A."/>
            <person name="Wolf J."/>
            <person name="Neumann-Schaal M."/>
            <person name="Muesken M."/>
            <person name="Overmann J."/>
        </authorList>
    </citation>
    <scope>NUCLEOTIDE SEQUENCE</scope>
    <source>
        <strain evidence="4">AEG42_29</strain>
    </source>
</reference>
<dbReference type="EMBL" id="CP114014">
    <property type="protein sequence ID" value="XAY04076.1"/>
    <property type="molecule type" value="Genomic_DNA"/>
</dbReference>
<feature type="domain" description="TNase-like" evidence="3">
    <location>
        <begin position="45"/>
        <end position="166"/>
    </location>
</feature>
<keyword evidence="2" id="KW-0732">Signal</keyword>
<feature type="signal peptide" evidence="2">
    <location>
        <begin position="1"/>
        <end position="41"/>
    </location>
</feature>
<evidence type="ECO:0000313" key="4">
    <source>
        <dbReference type="EMBL" id="XAY04076.1"/>
    </source>
</evidence>
<dbReference type="AlphaFoldDB" id="A0AAU7ARF2"/>
<feature type="chain" id="PRO_5043526189" description="TNase-like domain-containing protein" evidence="2">
    <location>
        <begin position="42"/>
        <end position="448"/>
    </location>
</feature>
<organism evidence="4">
    <name type="scientific">Paraconexibacter sp. AEG42_29</name>
    <dbReference type="NCBI Taxonomy" id="2997339"/>
    <lineage>
        <taxon>Bacteria</taxon>
        <taxon>Bacillati</taxon>
        <taxon>Actinomycetota</taxon>
        <taxon>Thermoleophilia</taxon>
        <taxon>Solirubrobacterales</taxon>
        <taxon>Paraconexibacteraceae</taxon>
        <taxon>Paraconexibacter</taxon>
    </lineage>
</organism>
<dbReference type="SMART" id="SM00318">
    <property type="entry name" value="SNc"/>
    <property type="match status" value="1"/>
</dbReference>
<proteinExistence type="predicted"/>
<dbReference type="InterPro" id="IPR016071">
    <property type="entry name" value="Staphylococal_nuclease_OB-fold"/>
</dbReference>
<feature type="region of interest" description="Disordered" evidence="1">
    <location>
        <begin position="172"/>
        <end position="208"/>
    </location>
</feature>
<dbReference type="SUPFAM" id="SSF50199">
    <property type="entry name" value="Staphylococcal nuclease"/>
    <property type="match status" value="1"/>
</dbReference>
<dbReference type="Gene3D" id="2.40.50.90">
    <property type="match status" value="1"/>
</dbReference>
<evidence type="ECO:0000256" key="2">
    <source>
        <dbReference type="SAM" id="SignalP"/>
    </source>
</evidence>
<sequence>MPAGKDRGQVGVLRIMTTSRRLPTAALAATALAALALPAGAASAPLKSGKVVRVADGDTLTVRSGGRTETVDLVGVKAPARASCFADRSTRILRALLPAGTSVRLADEQRVAGRGRYVLKSGTFINAAILRAGAGRVTGTTRFARGSALRTAAAAARGAGRGIFGDCPQAAASPGTGGAAGGTKPAQPGAVPAGPTPAPPTPAGDDRPVTDATRMKAALDGLALVTFRSDANSSERQDTLFCADGRVERTEEFSAFASGGGNVRNDFAGSWVVGHTQRQTDGSLAAEVLVRADDATLDFRRLLLVLGTDGKVRQNGRTTDSARSTRPCAAAPAGAAVQNDTATGRQRFLQAITGRRFDAGGIGSLEACSNTRGRRTEDGIVTADGALTVEWAISDGTTHAGIVRIEDSTRGSARRMQVVLPAGGTPQLQELGRGDGAARTASSAPTTC</sequence>
<evidence type="ECO:0000256" key="1">
    <source>
        <dbReference type="SAM" id="MobiDB-lite"/>
    </source>
</evidence>
<name>A0AAU7ARF2_9ACTN</name>
<gene>
    <name evidence="4" type="ORF">DSM112329_00904</name>
</gene>
<evidence type="ECO:0000259" key="3">
    <source>
        <dbReference type="SMART" id="SM00318"/>
    </source>
</evidence>
<dbReference type="InterPro" id="IPR035437">
    <property type="entry name" value="SNase_OB-fold_sf"/>
</dbReference>
<feature type="compositionally biased region" description="Low complexity" evidence="1">
    <location>
        <begin position="182"/>
        <end position="193"/>
    </location>
</feature>
<protein>
    <recommendedName>
        <fullName evidence="3">TNase-like domain-containing protein</fullName>
    </recommendedName>
</protein>
<dbReference type="KEGG" id="parq:DSM112329_00904"/>
<accession>A0AAU7ARF2</accession>